<evidence type="ECO:0000256" key="1">
    <source>
        <dbReference type="SAM" id="Phobius"/>
    </source>
</evidence>
<evidence type="ECO:0000313" key="2">
    <source>
        <dbReference type="EMBL" id="CAG6772392.1"/>
    </source>
</evidence>
<feature type="transmembrane region" description="Helical" evidence="1">
    <location>
        <begin position="7"/>
        <end position="24"/>
    </location>
</feature>
<keyword evidence="1" id="KW-0812">Transmembrane</keyword>
<keyword evidence="1" id="KW-0472">Membrane</keyword>
<sequence>MTFWIKLTVYEYLLSTLLVTYMYTYDFSAIHTTYDFSAMLSTPTSTLPLFGGQYFFCRVESRRSVLFCRVESRRRVLFCRVEYRKTVLFCSVESRKGRLYSYCFILCCVLRLTCLQKSLQSALDFFLSTIFFLIYDNYLLNLKIILQFYQQAFSVHVKSCALILVILDLELVYFISFYYLIA</sequence>
<dbReference type="AlphaFoldDB" id="A0A8D9F0H0"/>
<protein>
    <recommendedName>
        <fullName evidence="3">Transmembrane protein</fullName>
    </recommendedName>
</protein>
<feature type="transmembrane region" description="Helical" evidence="1">
    <location>
        <begin position="161"/>
        <end position="181"/>
    </location>
</feature>
<organism evidence="2">
    <name type="scientific">Cacopsylla melanoneura</name>
    <dbReference type="NCBI Taxonomy" id="428564"/>
    <lineage>
        <taxon>Eukaryota</taxon>
        <taxon>Metazoa</taxon>
        <taxon>Ecdysozoa</taxon>
        <taxon>Arthropoda</taxon>
        <taxon>Hexapoda</taxon>
        <taxon>Insecta</taxon>
        <taxon>Pterygota</taxon>
        <taxon>Neoptera</taxon>
        <taxon>Paraneoptera</taxon>
        <taxon>Hemiptera</taxon>
        <taxon>Sternorrhyncha</taxon>
        <taxon>Psylloidea</taxon>
        <taxon>Psyllidae</taxon>
        <taxon>Psyllinae</taxon>
        <taxon>Cacopsylla</taxon>
    </lineage>
</organism>
<reference evidence="2" key="1">
    <citation type="submission" date="2021-05" db="EMBL/GenBank/DDBJ databases">
        <authorList>
            <person name="Alioto T."/>
            <person name="Alioto T."/>
            <person name="Gomez Garrido J."/>
        </authorList>
    </citation>
    <scope>NUCLEOTIDE SEQUENCE</scope>
</reference>
<dbReference type="EMBL" id="HBUF01587809">
    <property type="protein sequence ID" value="CAG6772392.1"/>
    <property type="molecule type" value="Transcribed_RNA"/>
</dbReference>
<evidence type="ECO:0008006" key="3">
    <source>
        <dbReference type="Google" id="ProtNLM"/>
    </source>
</evidence>
<feature type="transmembrane region" description="Helical" evidence="1">
    <location>
        <begin position="125"/>
        <end position="149"/>
    </location>
</feature>
<accession>A0A8D9F0H0</accession>
<keyword evidence="1" id="KW-1133">Transmembrane helix</keyword>
<proteinExistence type="predicted"/>
<name>A0A8D9F0H0_9HEMI</name>